<dbReference type="Proteomes" id="UP000013307">
    <property type="component" value="Chromosome"/>
</dbReference>
<dbReference type="KEGG" id="ast:Asulf_01410"/>
<dbReference type="GeneID" id="15393047"/>
<accession>N0BGH5</accession>
<name>N0BGH5_9EURY</name>
<keyword evidence="2" id="KW-1185">Reference proteome</keyword>
<evidence type="ECO:0000313" key="2">
    <source>
        <dbReference type="Proteomes" id="UP000013307"/>
    </source>
</evidence>
<proteinExistence type="predicted"/>
<reference evidence="1 2" key="1">
    <citation type="journal article" date="2013" name="Genome Announc.">
        <title>Complete Genome Sequence of the Thermophilic and Facultatively Chemolithoautotrophic Sulfate Reducer Archaeoglobus sulfaticallidus Strain PM70-1T.</title>
        <authorList>
            <person name="Stokke R."/>
            <person name="Hocking W.P."/>
            <person name="Steinsbu B.O."/>
            <person name="Steen I.H."/>
        </authorList>
    </citation>
    <scope>NUCLEOTIDE SEQUENCE [LARGE SCALE GENOMIC DNA]</scope>
    <source>
        <strain evidence="1">PM70-1</strain>
    </source>
</reference>
<protein>
    <submittedName>
        <fullName evidence="1">Uncharacterized protein</fullName>
    </submittedName>
</protein>
<dbReference type="HOGENOM" id="CLU_1551741_0_0_2"/>
<evidence type="ECO:0000313" key="1">
    <source>
        <dbReference type="EMBL" id="AGK61397.1"/>
    </source>
</evidence>
<gene>
    <name evidence="1" type="ORF">Asulf_01410</name>
</gene>
<sequence>MPDEIYELEEWYGAKIKRTGFGYRIKLKFGTINIYTDSVKELEKGIIENLPRKTEQVTRKKATPFEKFWKLLLEKLGTPTHIRNWTVYSGYLGEDFIARKYYDSMIECLIPNGSPQYVPKKDFKLVYEVWENYKSFKVKRADLCQHSRFTKYVISIIHQFEELRYKGDEDAQ</sequence>
<dbReference type="STRING" id="387631.Asulf_01410"/>
<organism evidence="1 2">
    <name type="scientific">Archaeoglobus sulfaticallidus PM70-1</name>
    <dbReference type="NCBI Taxonomy" id="387631"/>
    <lineage>
        <taxon>Archaea</taxon>
        <taxon>Methanobacteriati</taxon>
        <taxon>Methanobacteriota</taxon>
        <taxon>Archaeoglobi</taxon>
        <taxon>Archaeoglobales</taxon>
        <taxon>Archaeoglobaceae</taxon>
        <taxon>Archaeoglobus</taxon>
    </lineage>
</organism>
<dbReference type="AlphaFoldDB" id="N0BGH5"/>
<dbReference type="RefSeq" id="WP_015590995.1">
    <property type="nucleotide sequence ID" value="NC_021169.1"/>
</dbReference>
<dbReference type="EMBL" id="CP005290">
    <property type="protein sequence ID" value="AGK61397.1"/>
    <property type="molecule type" value="Genomic_DNA"/>
</dbReference>